<dbReference type="EMBL" id="CAXKWB010009722">
    <property type="protein sequence ID" value="CAL4095870.1"/>
    <property type="molecule type" value="Genomic_DNA"/>
</dbReference>
<feature type="non-terminal residue" evidence="4">
    <location>
        <position position="117"/>
    </location>
</feature>
<feature type="chain" id="PRO_5043651712" description="ShKT domain-containing protein" evidence="2">
    <location>
        <begin position="17"/>
        <end position="117"/>
    </location>
</feature>
<evidence type="ECO:0000256" key="1">
    <source>
        <dbReference type="PROSITE-ProRule" id="PRU01005"/>
    </source>
</evidence>
<dbReference type="Pfam" id="PF01549">
    <property type="entry name" value="ShK"/>
    <property type="match status" value="1"/>
</dbReference>
<dbReference type="PROSITE" id="PS51670">
    <property type="entry name" value="SHKT"/>
    <property type="match status" value="1"/>
</dbReference>
<dbReference type="SMART" id="SM00254">
    <property type="entry name" value="ShKT"/>
    <property type="match status" value="1"/>
</dbReference>
<keyword evidence="2" id="KW-0732">Signal</keyword>
<organism evidence="4 5">
    <name type="scientific">Meganyctiphanes norvegica</name>
    <name type="common">Northern krill</name>
    <name type="synonym">Thysanopoda norvegica</name>
    <dbReference type="NCBI Taxonomy" id="48144"/>
    <lineage>
        <taxon>Eukaryota</taxon>
        <taxon>Metazoa</taxon>
        <taxon>Ecdysozoa</taxon>
        <taxon>Arthropoda</taxon>
        <taxon>Crustacea</taxon>
        <taxon>Multicrustacea</taxon>
        <taxon>Malacostraca</taxon>
        <taxon>Eumalacostraca</taxon>
        <taxon>Eucarida</taxon>
        <taxon>Euphausiacea</taxon>
        <taxon>Euphausiidae</taxon>
        <taxon>Meganyctiphanes</taxon>
    </lineage>
</organism>
<dbReference type="AlphaFoldDB" id="A0AAV2QSQ5"/>
<dbReference type="InterPro" id="IPR003582">
    <property type="entry name" value="ShKT_dom"/>
</dbReference>
<accession>A0AAV2QSQ5</accession>
<keyword evidence="5" id="KW-1185">Reference proteome</keyword>
<comment type="caution">
    <text evidence="4">The sequence shown here is derived from an EMBL/GenBank/DDBJ whole genome shotgun (WGS) entry which is preliminary data.</text>
</comment>
<comment type="caution">
    <text evidence="1">Lacks conserved residue(s) required for the propagation of feature annotation.</text>
</comment>
<proteinExistence type="predicted"/>
<gene>
    <name evidence="4" type="ORF">MNOR_LOCUS15506</name>
</gene>
<feature type="signal peptide" evidence="2">
    <location>
        <begin position="1"/>
        <end position="16"/>
    </location>
</feature>
<protein>
    <recommendedName>
        <fullName evidence="3">ShKT domain-containing protein</fullName>
    </recommendedName>
</protein>
<dbReference type="Proteomes" id="UP001497623">
    <property type="component" value="Unassembled WGS sequence"/>
</dbReference>
<name>A0AAV2QSQ5_MEGNR</name>
<sequence>MMILFGLAFILTTLEAESHEPSVLPLQIPVHSSDIKIDQSQPYGSKWEVGNSENSHEQNFLARLEELEKAYRRSVGLRSGAECADRDKECHNYAKHCKKYEYVKKLCPKSCGICTIG</sequence>
<evidence type="ECO:0000259" key="3">
    <source>
        <dbReference type="PROSITE" id="PS51670"/>
    </source>
</evidence>
<evidence type="ECO:0000313" key="4">
    <source>
        <dbReference type="EMBL" id="CAL4095870.1"/>
    </source>
</evidence>
<evidence type="ECO:0000256" key="2">
    <source>
        <dbReference type="SAM" id="SignalP"/>
    </source>
</evidence>
<feature type="domain" description="ShKT" evidence="3">
    <location>
        <begin position="83"/>
        <end position="114"/>
    </location>
</feature>
<reference evidence="4 5" key="1">
    <citation type="submission" date="2024-05" db="EMBL/GenBank/DDBJ databases">
        <authorList>
            <person name="Wallberg A."/>
        </authorList>
    </citation>
    <scope>NUCLEOTIDE SEQUENCE [LARGE SCALE GENOMIC DNA]</scope>
</reference>
<evidence type="ECO:0000313" key="5">
    <source>
        <dbReference type="Proteomes" id="UP001497623"/>
    </source>
</evidence>